<dbReference type="PANTHER" id="PTHR38248">
    <property type="entry name" value="FUNK1 6"/>
    <property type="match status" value="1"/>
</dbReference>
<evidence type="ECO:0000313" key="2">
    <source>
        <dbReference type="EMBL" id="KAJ7747918.1"/>
    </source>
</evidence>
<dbReference type="SUPFAM" id="SSF56112">
    <property type="entry name" value="Protein kinase-like (PK-like)"/>
    <property type="match status" value="2"/>
</dbReference>
<organism evidence="2 3">
    <name type="scientific">Mycena maculata</name>
    <dbReference type="NCBI Taxonomy" id="230809"/>
    <lineage>
        <taxon>Eukaryota</taxon>
        <taxon>Fungi</taxon>
        <taxon>Dikarya</taxon>
        <taxon>Basidiomycota</taxon>
        <taxon>Agaricomycotina</taxon>
        <taxon>Agaricomycetes</taxon>
        <taxon>Agaricomycetidae</taxon>
        <taxon>Agaricales</taxon>
        <taxon>Marasmiineae</taxon>
        <taxon>Mycenaceae</taxon>
        <taxon>Mycena</taxon>
    </lineage>
</organism>
<feature type="domain" description="Fungal-type protein kinase" evidence="1">
    <location>
        <begin position="339"/>
        <end position="410"/>
    </location>
</feature>
<keyword evidence="3" id="KW-1185">Reference proteome</keyword>
<dbReference type="Proteomes" id="UP001215280">
    <property type="component" value="Unassembled WGS sequence"/>
</dbReference>
<name>A0AAD7IPT1_9AGAR</name>
<dbReference type="Gene3D" id="1.10.510.10">
    <property type="entry name" value="Transferase(Phosphotransferase) domain 1"/>
    <property type="match status" value="1"/>
</dbReference>
<dbReference type="InterPro" id="IPR040976">
    <property type="entry name" value="Pkinase_fungal"/>
</dbReference>
<sequence length="478" mass="53765">MVYIYGVPQIPLEVFLISLLPTVDNGISAKVKAELMKQKRFPRKTNASETDRNDPLTKVKAAFDAIADVASTIFDDSVRMELVIPPCHPDEYSPHAELREVSHISDPERPWFGRVVPWMCDSDGDNPKYNHKDLIWNCYHVLREDPRRRFTLGVTIDAEEMRLWFFSRTHNVVSEPHNFATDPVLLIDLLCVMAFATPQQLGYDPTMSYFVDDFKTVQFKLSLNDVVYVTKKLLSDNRTDVICGRATRVWEAYREDDPNRTSVVIKDLWTSIDVMQEGAQLLDLHERLHALEDPGTPRPPGDYFLSVVAHGFVQLDGVDDHTIDVMMRGHIFPGDAANHAARKHYRIVFKEVGVAINKIQSISDVMRALADATRALALLHRLGLLHRDVSAGNILFVDGGGKLTDLEYLQSFKGTAGQTPSDPDIVEHQNIPLWKWPQIATCGWGTPCGPGVKIPVLRGPPSHSCDSTPFTISNRFSG</sequence>
<dbReference type="InterPro" id="IPR011009">
    <property type="entry name" value="Kinase-like_dom_sf"/>
</dbReference>
<dbReference type="Pfam" id="PF17667">
    <property type="entry name" value="Pkinase_fungal"/>
    <property type="match status" value="2"/>
</dbReference>
<comment type="caution">
    <text evidence="2">The sequence shown here is derived from an EMBL/GenBank/DDBJ whole genome shotgun (WGS) entry which is preliminary data.</text>
</comment>
<dbReference type="AlphaFoldDB" id="A0AAD7IPT1"/>
<dbReference type="PANTHER" id="PTHR38248:SF2">
    <property type="entry name" value="FUNK1 11"/>
    <property type="match status" value="1"/>
</dbReference>
<gene>
    <name evidence="2" type="ORF">DFH07DRAFT_573625</name>
</gene>
<reference evidence="2" key="1">
    <citation type="submission" date="2023-03" db="EMBL/GenBank/DDBJ databases">
        <title>Massive genome expansion in bonnet fungi (Mycena s.s.) driven by repeated elements and novel gene families across ecological guilds.</title>
        <authorList>
            <consortium name="Lawrence Berkeley National Laboratory"/>
            <person name="Harder C.B."/>
            <person name="Miyauchi S."/>
            <person name="Viragh M."/>
            <person name="Kuo A."/>
            <person name="Thoen E."/>
            <person name="Andreopoulos B."/>
            <person name="Lu D."/>
            <person name="Skrede I."/>
            <person name="Drula E."/>
            <person name="Henrissat B."/>
            <person name="Morin E."/>
            <person name="Kohler A."/>
            <person name="Barry K."/>
            <person name="LaButti K."/>
            <person name="Morin E."/>
            <person name="Salamov A."/>
            <person name="Lipzen A."/>
            <person name="Mereny Z."/>
            <person name="Hegedus B."/>
            <person name="Baldrian P."/>
            <person name="Stursova M."/>
            <person name="Weitz H."/>
            <person name="Taylor A."/>
            <person name="Grigoriev I.V."/>
            <person name="Nagy L.G."/>
            <person name="Martin F."/>
            <person name="Kauserud H."/>
        </authorList>
    </citation>
    <scope>NUCLEOTIDE SEQUENCE</scope>
    <source>
        <strain evidence="2">CBHHK188m</strain>
    </source>
</reference>
<dbReference type="InterPro" id="IPR008266">
    <property type="entry name" value="Tyr_kinase_AS"/>
</dbReference>
<feature type="domain" description="Fungal-type protein kinase" evidence="1">
    <location>
        <begin position="119"/>
        <end position="284"/>
    </location>
</feature>
<dbReference type="PROSITE" id="PS00109">
    <property type="entry name" value="PROTEIN_KINASE_TYR"/>
    <property type="match status" value="1"/>
</dbReference>
<evidence type="ECO:0000259" key="1">
    <source>
        <dbReference type="Pfam" id="PF17667"/>
    </source>
</evidence>
<proteinExistence type="predicted"/>
<protein>
    <recommendedName>
        <fullName evidence="1">Fungal-type protein kinase domain-containing protein</fullName>
    </recommendedName>
</protein>
<evidence type="ECO:0000313" key="3">
    <source>
        <dbReference type="Proteomes" id="UP001215280"/>
    </source>
</evidence>
<accession>A0AAD7IPT1</accession>
<dbReference type="EMBL" id="JARJLG010000092">
    <property type="protein sequence ID" value="KAJ7747918.1"/>
    <property type="molecule type" value="Genomic_DNA"/>
</dbReference>
<dbReference type="GO" id="GO:0004672">
    <property type="term" value="F:protein kinase activity"/>
    <property type="evidence" value="ECO:0007669"/>
    <property type="project" value="InterPro"/>
</dbReference>